<dbReference type="PANTHER" id="PTHR14226:SF76">
    <property type="entry name" value="NTE FAMILY PROTEIN RSSA"/>
    <property type="match status" value="1"/>
</dbReference>
<dbReference type="SUPFAM" id="SSF51206">
    <property type="entry name" value="cAMP-binding domain-like"/>
    <property type="match status" value="1"/>
</dbReference>
<dbReference type="PROSITE" id="PS50042">
    <property type="entry name" value="CNMP_BINDING_3"/>
    <property type="match status" value="1"/>
</dbReference>
<feature type="active site" description="Nucleophile" evidence="5">
    <location>
        <position position="393"/>
    </location>
</feature>
<dbReference type="Pfam" id="PF00027">
    <property type="entry name" value="cNMP_binding"/>
    <property type="match status" value="1"/>
</dbReference>
<feature type="active site" description="Proton acceptor" evidence="5">
    <location>
        <position position="504"/>
    </location>
</feature>
<sequence>MNQPELEALDPWIEQALKNCELFQGLAEADLRALVGHAPVANFAAGDALLHPGQLNLHVYVILDGVVEARRSTGPDTSETAARQGVGSVQGALSALSGRPVNLQVRALVPVRALVLDKETVLAALDRVPRLGANLATMMMDRLNGLLGKGAAHVVLLVADPSAEGDVVLARQLLACVGRYARRVVVADLTDRLMMSRARGLPSLSDLLATPARSGDILRDMGSGHGFLWTVRPGGSLPEPRQLAGLLGFFDPYCDVLVVAADPYLAAQLAEALPDRFEDVVVVNSAAQRRDLARFARALREPGQLPRMLVTSPTCPANVGESQALDAQFGARTFTTAGSATDPFGLDGLARAMARQRLGLALGAGAAKGFAHIGVLERLSERGVPMDVIVGCSAGAGVGAMWSVGFDSKRILDLFAQLEKHAVRWTFPSRSILSGRALATFMRRSTVGAAFDKSRQPMGIVVVDLYGAKEMLMTDGDMVSCVLASSAIPGVYPPIQIGDQWFLDGGVLNPVPTAFVRPLGGDRVISVDLSAIPDQVTVPPPGGPRLLGVLRHSANLMHARITEHSRSGAHLLLRPDSGDEAPPGFRDYNKASAWYRYGRESVDRQWPAIAELLPWLERRETA</sequence>
<dbReference type="Gene3D" id="3.40.1090.10">
    <property type="entry name" value="Cytosolic phospholipase A2 catalytic domain"/>
    <property type="match status" value="2"/>
</dbReference>
<dbReference type="InterPro" id="IPR050301">
    <property type="entry name" value="NTE"/>
</dbReference>
<name>A0A4V3URQ3_9GAMM</name>
<dbReference type="PROSITE" id="PS51635">
    <property type="entry name" value="PNPLA"/>
    <property type="match status" value="1"/>
</dbReference>
<dbReference type="EMBL" id="SOBT01000011">
    <property type="protein sequence ID" value="TDU25648.1"/>
    <property type="molecule type" value="Genomic_DNA"/>
</dbReference>
<dbReference type="InterPro" id="IPR000595">
    <property type="entry name" value="cNMP-bd_dom"/>
</dbReference>
<dbReference type="OrthoDB" id="5290098at2"/>
<feature type="domain" description="Cyclic nucleotide-binding" evidence="6">
    <location>
        <begin position="22"/>
        <end position="125"/>
    </location>
</feature>
<organism evidence="8 9">
    <name type="scientific">Panacagrimonas perspica</name>
    <dbReference type="NCBI Taxonomy" id="381431"/>
    <lineage>
        <taxon>Bacteria</taxon>
        <taxon>Pseudomonadati</taxon>
        <taxon>Pseudomonadota</taxon>
        <taxon>Gammaproteobacteria</taxon>
        <taxon>Nevskiales</taxon>
        <taxon>Nevskiaceae</taxon>
        <taxon>Panacagrimonas</taxon>
    </lineage>
</organism>
<evidence type="ECO:0000256" key="3">
    <source>
        <dbReference type="ARBA" id="ARBA00022963"/>
    </source>
</evidence>
<dbReference type="AlphaFoldDB" id="A0A4V3URQ3"/>
<dbReference type="SMART" id="SM00100">
    <property type="entry name" value="cNMP"/>
    <property type="match status" value="1"/>
</dbReference>
<gene>
    <name evidence="8" type="ORF">DFR24_4092</name>
</gene>
<dbReference type="RefSeq" id="WP_133883258.1">
    <property type="nucleotide sequence ID" value="NZ_MWIN01000008.1"/>
</dbReference>
<feature type="domain" description="PNPLA" evidence="7">
    <location>
        <begin position="360"/>
        <end position="517"/>
    </location>
</feature>
<comment type="similarity">
    <text evidence="1">Belongs to the NTE family.</text>
</comment>
<dbReference type="GO" id="GO:0004622">
    <property type="term" value="F:phosphatidylcholine lysophospholipase activity"/>
    <property type="evidence" value="ECO:0007669"/>
    <property type="project" value="UniProtKB-ARBA"/>
</dbReference>
<dbReference type="SUPFAM" id="SSF52151">
    <property type="entry name" value="FabD/lysophospholipase-like"/>
    <property type="match status" value="1"/>
</dbReference>
<evidence type="ECO:0000256" key="4">
    <source>
        <dbReference type="ARBA" id="ARBA00023098"/>
    </source>
</evidence>
<dbReference type="InterPro" id="IPR014710">
    <property type="entry name" value="RmlC-like_jellyroll"/>
</dbReference>
<dbReference type="Proteomes" id="UP000295341">
    <property type="component" value="Unassembled WGS sequence"/>
</dbReference>
<dbReference type="CDD" id="cd00038">
    <property type="entry name" value="CAP_ED"/>
    <property type="match status" value="1"/>
</dbReference>
<feature type="short sequence motif" description="DGA/G" evidence="5">
    <location>
        <begin position="504"/>
        <end position="506"/>
    </location>
</feature>
<reference evidence="8 9" key="1">
    <citation type="submission" date="2019-03" db="EMBL/GenBank/DDBJ databases">
        <title>Genomic Encyclopedia of Type Strains, Phase IV (KMG-IV): sequencing the most valuable type-strain genomes for metagenomic binning, comparative biology and taxonomic classification.</title>
        <authorList>
            <person name="Goeker M."/>
        </authorList>
    </citation>
    <scope>NUCLEOTIDE SEQUENCE [LARGE SCALE GENOMIC DNA]</scope>
    <source>
        <strain evidence="8 9">DSM 26377</strain>
    </source>
</reference>
<dbReference type="InterPro" id="IPR018490">
    <property type="entry name" value="cNMP-bd_dom_sf"/>
</dbReference>
<feature type="short sequence motif" description="GXSXG" evidence="5">
    <location>
        <begin position="391"/>
        <end position="395"/>
    </location>
</feature>
<evidence type="ECO:0000259" key="7">
    <source>
        <dbReference type="PROSITE" id="PS51635"/>
    </source>
</evidence>
<evidence type="ECO:0000256" key="5">
    <source>
        <dbReference type="PROSITE-ProRule" id="PRU01161"/>
    </source>
</evidence>
<keyword evidence="2 5" id="KW-0378">Hydrolase</keyword>
<keyword evidence="3 5" id="KW-0442">Lipid degradation</keyword>
<proteinExistence type="inferred from homology"/>
<evidence type="ECO:0000313" key="8">
    <source>
        <dbReference type="EMBL" id="TDU25648.1"/>
    </source>
</evidence>
<evidence type="ECO:0000256" key="2">
    <source>
        <dbReference type="ARBA" id="ARBA00022801"/>
    </source>
</evidence>
<evidence type="ECO:0000256" key="1">
    <source>
        <dbReference type="ARBA" id="ARBA00006636"/>
    </source>
</evidence>
<evidence type="ECO:0000259" key="6">
    <source>
        <dbReference type="PROSITE" id="PS50042"/>
    </source>
</evidence>
<dbReference type="PANTHER" id="PTHR14226">
    <property type="entry name" value="NEUROPATHY TARGET ESTERASE/SWISS CHEESE D.MELANOGASTER"/>
    <property type="match status" value="1"/>
</dbReference>
<protein>
    <submittedName>
        <fullName evidence="8">Putative acylesterase/phospholipase RssA</fullName>
    </submittedName>
</protein>
<comment type="caution">
    <text evidence="8">The sequence shown here is derived from an EMBL/GenBank/DDBJ whole genome shotgun (WGS) entry which is preliminary data.</text>
</comment>
<accession>A0A4V3URQ3</accession>
<dbReference type="Pfam" id="PF01734">
    <property type="entry name" value="Patatin"/>
    <property type="match status" value="1"/>
</dbReference>
<evidence type="ECO:0000313" key="9">
    <source>
        <dbReference type="Proteomes" id="UP000295341"/>
    </source>
</evidence>
<dbReference type="InterPro" id="IPR016035">
    <property type="entry name" value="Acyl_Trfase/lysoPLipase"/>
</dbReference>
<dbReference type="InterPro" id="IPR002641">
    <property type="entry name" value="PNPLA_dom"/>
</dbReference>
<keyword evidence="9" id="KW-1185">Reference proteome</keyword>
<comment type="caution">
    <text evidence="5">Lacks conserved residue(s) required for the propagation of feature annotation.</text>
</comment>
<dbReference type="GO" id="GO:0016042">
    <property type="term" value="P:lipid catabolic process"/>
    <property type="evidence" value="ECO:0007669"/>
    <property type="project" value="UniProtKB-UniRule"/>
</dbReference>
<keyword evidence="4 5" id="KW-0443">Lipid metabolism</keyword>
<dbReference type="Gene3D" id="2.60.120.10">
    <property type="entry name" value="Jelly Rolls"/>
    <property type="match status" value="1"/>
</dbReference>